<dbReference type="Pfam" id="PF08546">
    <property type="entry name" value="ApbA_C"/>
    <property type="match status" value="1"/>
</dbReference>
<evidence type="ECO:0000256" key="9">
    <source>
        <dbReference type="ARBA" id="ARBA00032024"/>
    </source>
</evidence>
<accession>A0ABU1NV90</accession>
<protein>
    <recommendedName>
        <fullName evidence="5 11">2-dehydropantoate 2-reductase</fullName>
        <ecNumber evidence="4 11">1.1.1.169</ecNumber>
    </recommendedName>
    <alternativeName>
        <fullName evidence="9 11">Ketopantoate reductase</fullName>
    </alternativeName>
</protein>
<dbReference type="InterPro" id="IPR013332">
    <property type="entry name" value="KPR_N"/>
</dbReference>
<comment type="catalytic activity">
    <reaction evidence="10 11">
        <text>(R)-pantoate + NADP(+) = 2-dehydropantoate + NADPH + H(+)</text>
        <dbReference type="Rhea" id="RHEA:16233"/>
        <dbReference type="ChEBI" id="CHEBI:11561"/>
        <dbReference type="ChEBI" id="CHEBI:15378"/>
        <dbReference type="ChEBI" id="CHEBI:15980"/>
        <dbReference type="ChEBI" id="CHEBI:57783"/>
        <dbReference type="ChEBI" id="CHEBI:58349"/>
        <dbReference type="EC" id="1.1.1.169"/>
    </reaction>
</comment>
<dbReference type="SUPFAM" id="SSF51735">
    <property type="entry name" value="NAD(P)-binding Rossmann-fold domains"/>
    <property type="match status" value="1"/>
</dbReference>
<evidence type="ECO:0000256" key="7">
    <source>
        <dbReference type="ARBA" id="ARBA00022857"/>
    </source>
</evidence>
<evidence type="ECO:0000256" key="11">
    <source>
        <dbReference type="RuleBase" id="RU362068"/>
    </source>
</evidence>
<evidence type="ECO:0000256" key="5">
    <source>
        <dbReference type="ARBA" id="ARBA00019465"/>
    </source>
</evidence>
<dbReference type="InterPro" id="IPR003710">
    <property type="entry name" value="ApbA"/>
</dbReference>
<evidence type="ECO:0000256" key="6">
    <source>
        <dbReference type="ARBA" id="ARBA00022655"/>
    </source>
</evidence>
<dbReference type="InterPro" id="IPR050838">
    <property type="entry name" value="Ketopantoate_reductase"/>
</dbReference>
<dbReference type="EMBL" id="JAVDSB010000003">
    <property type="protein sequence ID" value="MDR6551360.1"/>
    <property type="molecule type" value="Genomic_DNA"/>
</dbReference>
<evidence type="ECO:0000256" key="4">
    <source>
        <dbReference type="ARBA" id="ARBA00013014"/>
    </source>
</evidence>
<dbReference type="NCBIfam" id="TIGR00745">
    <property type="entry name" value="apbA_panE"/>
    <property type="match status" value="1"/>
</dbReference>
<dbReference type="InterPro" id="IPR013328">
    <property type="entry name" value="6PGD_dom2"/>
</dbReference>
<dbReference type="Pfam" id="PF02558">
    <property type="entry name" value="ApbA"/>
    <property type="match status" value="1"/>
</dbReference>
<name>A0ABU1NV90_9BACL</name>
<comment type="similarity">
    <text evidence="3 11">Belongs to the ketopantoate reductase family.</text>
</comment>
<keyword evidence="8 11" id="KW-0560">Oxidoreductase</keyword>
<dbReference type="InterPro" id="IPR013752">
    <property type="entry name" value="KPA_reductase"/>
</dbReference>
<evidence type="ECO:0000256" key="3">
    <source>
        <dbReference type="ARBA" id="ARBA00007870"/>
    </source>
</evidence>
<evidence type="ECO:0000313" key="14">
    <source>
        <dbReference type="EMBL" id="MDR6551360.1"/>
    </source>
</evidence>
<dbReference type="PANTHER" id="PTHR43765">
    <property type="entry name" value="2-DEHYDROPANTOATE 2-REDUCTASE-RELATED"/>
    <property type="match status" value="1"/>
</dbReference>
<gene>
    <name evidence="14" type="ORF">J2736_002547</name>
</gene>
<evidence type="ECO:0000256" key="2">
    <source>
        <dbReference type="ARBA" id="ARBA00004994"/>
    </source>
</evidence>
<feature type="domain" description="Ketopantoate reductase N-terminal" evidence="12">
    <location>
        <begin position="3"/>
        <end position="162"/>
    </location>
</feature>
<keyword evidence="7 11" id="KW-0521">NADP</keyword>
<evidence type="ECO:0000313" key="15">
    <source>
        <dbReference type="Proteomes" id="UP001267290"/>
    </source>
</evidence>
<dbReference type="PANTHER" id="PTHR43765:SF2">
    <property type="entry name" value="2-DEHYDROPANTOATE 2-REDUCTASE"/>
    <property type="match status" value="1"/>
</dbReference>
<reference evidence="14 15" key="1">
    <citation type="submission" date="2023-07" db="EMBL/GenBank/DDBJ databases">
        <title>Sorghum-associated microbial communities from plants grown in Nebraska, USA.</title>
        <authorList>
            <person name="Schachtman D."/>
        </authorList>
    </citation>
    <scope>NUCLEOTIDE SEQUENCE [LARGE SCALE GENOMIC DNA]</scope>
    <source>
        <strain evidence="14 15">CC258</strain>
    </source>
</reference>
<dbReference type="GO" id="GO:0008677">
    <property type="term" value="F:2-dehydropantoate 2-reductase activity"/>
    <property type="evidence" value="ECO:0007669"/>
    <property type="project" value="UniProtKB-EC"/>
</dbReference>
<evidence type="ECO:0000256" key="10">
    <source>
        <dbReference type="ARBA" id="ARBA00048793"/>
    </source>
</evidence>
<dbReference type="RefSeq" id="WP_310226985.1">
    <property type="nucleotide sequence ID" value="NZ_JAVDSB010000003.1"/>
</dbReference>
<evidence type="ECO:0000259" key="13">
    <source>
        <dbReference type="Pfam" id="PF08546"/>
    </source>
</evidence>
<dbReference type="InterPro" id="IPR036291">
    <property type="entry name" value="NAD(P)-bd_dom_sf"/>
</dbReference>
<dbReference type="InterPro" id="IPR008927">
    <property type="entry name" value="6-PGluconate_DH-like_C_sf"/>
</dbReference>
<evidence type="ECO:0000259" key="12">
    <source>
        <dbReference type="Pfam" id="PF02558"/>
    </source>
</evidence>
<comment type="caution">
    <text evidence="14">The sequence shown here is derived from an EMBL/GenBank/DDBJ whole genome shotgun (WGS) entry which is preliminary data.</text>
</comment>
<organism evidence="14 15">
    <name type="scientific">Paenibacillus qinlingensis</name>
    <dbReference type="NCBI Taxonomy" id="1837343"/>
    <lineage>
        <taxon>Bacteria</taxon>
        <taxon>Bacillati</taxon>
        <taxon>Bacillota</taxon>
        <taxon>Bacilli</taxon>
        <taxon>Bacillales</taxon>
        <taxon>Paenibacillaceae</taxon>
        <taxon>Paenibacillus</taxon>
    </lineage>
</organism>
<evidence type="ECO:0000256" key="8">
    <source>
        <dbReference type="ARBA" id="ARBA00023002"/>
    </source>
</evidence>
<proteinExistence type="inferred from homology"/>
<comment type="function">
    <text evidence="1 11">Catalyzes the NADPH-dependent reduction of ketopantoate into pantoic acid.</text>
</comment>
<feature type="domain" description="Ketopantoate reductase C-terminal" evidence="13">
    <location>
        <begin position="193"/>
        <end position="316"/>
    </location>
</feature>
<comment type="pathway">
    <text evidence="2 11">Cofactor biosynthesis; (R)-pantothenate biosynthesis; (R)-pantoate from 3-methyl-2-oxobutanoate: step 2/2.</text>
</comment>
<sequence length="317" mass="35924">MHIMVVGAGSLGLLFAAKLASQCSQLTMVTRTTEQASELAEQGIKLEGEASQTAKSTKSIVYSSYLEETREDIIPNERQVDYIFLMVKQTAITDELVTYLRHQMTDQTFLVCFQNGIGHEQKLSQAIAYDKLLFAVTTEGAKRNGLHSVRHTGRGITYFGVIESNKQLTPNNQHIFFVQMLKSAGFRAELSNNMEVRIWSKLVINVVINPLTAILRVPNGDLLRSEWSRSLMQDLYEEALKLANLKRIALPDKLWDTILTVCEETKTNHSSMLQDIEAARQTEIDYLNGRLVKVAEEWDLVLPTHDMVYRMIKAIEN</sequence>
<keyword evidence="15" id="KW-1185">Reference proteome</keyword>
<dbReference type="Gene3D" id="1.10.1040.10">
    <property type="entry name" value="N-(1-d-carboxylethyl)-l-norvaline Dehydrogenase, domain 2"/>
    <property type="match status" value="1"/>
</dbReference>
<dbReference type="Gene3D" id="3.40.50.720">
    <property type="entry name" value="NAD(P)-binding Rossmann-like Domain"/>
    <property type="match status" value="1"/>
</dbReference>
<dbReference type="SUPFAM" id="SSF48179">
    <property type="entry name" value="6-phosphogluconate dehydrogenase C-terminal domain-like"/>
    <property type="match status" value="1"/>
</dbReference>
<dbReference type="EC" id="1.1.1.169" evidence="4 11"/>
<evidence type="ECO:0000256" key="1">
    <source>
        <dbReference type="ARBA" id="ARBA00002919"/>
    </source>
</evidence>
<dbReference type="Proteomes" id="UP001267290">
    <property type="component" value="Unassembled WGS sequence"/>
</dbReference>
<keyword evidence="6 11" id="KW-0566">Pantothenate biosynthesis</keyword>